<dbReference type="EMBL" id="JAKREW010000008">
    <property type="protein sequence ID" value="MCG7505503.1"/>
    <property type="molecule type" value="Genomic_DNA"/>
</dbReference>
<dbReference type="Pfam" id="PF08521">
    <property type="entry name" value="2CSK_N"/>
    <property type="match status" value="1"/>
</dbReference>
<evidence type="ECO:0000256" key="8">
    <source>
        <dbReference type="ARBA" id="ARBA00022989"/>
    </source>
</evidence>
<dbReference type="InterPro" id="IPR036890">
    <property type="entry name" value="HATPase_C_sf"/>
</dbReference>
<evidence type="ECO:0000256" key="2">
    <source>
        <dbReference type="ARBA" id="ARBA00004370"/>
    </source>
</evidence>
<keyword evidence="7 14" id="KW-0418">Kinase</keyword>
<dbReference type="PRINTS" id="PR00344">
    <property type="entry name" value="BCTRLSENSOR"/>
</dbReference>
<proteinExistence type="predicted"/>
<name>A0ABS9QDK7_9HYPH</name>
<comment type="subcellular location">
    <subcellularLocation>
        <location evidence="2">Membrane</location>
    </subcellularLocation>
</comment>
<dbReference type="InterPro" id="IPR003661">
    <property type="entry name" value="HisK_dim/P_dom"/>
</dbReference>
<dbReference type="PROSITE" id="PS50109">
    <property type="entry name" value="HIS_KIN"/>
    <property type="match status" value="1"/>
</dbReference>
<keyword evidence="10 11" id="KW-0472">Membrane</keyword>
<dbReference type="PANTHER" id="PTHR45436:SF1">
    <property type="entry name" value="SENSOR PROTEIN QSEC"/>
    <property type="match status" value="1"/>
</dbReference>
<dbReference type="PROSITE" id="PS50885">
    <property type="entry name" value="HAMP"/>
    <property type="match status" value="1"/>
</dbReference>
<evidence type="ECO:0000256" key="10">
    <source>
        <dbReference type="ARBA" id="ARBA00023136"/>
    </source>
</evidence>
<evidence type="ECO:0000256" key="4">
    <source>
        <dbReference type="ARBA" id="ARBA00022553"/>
    </source>
</evidence>
<comment type="catalytic activity">
    <reaction evidence="1">
        <text>ATP + protein L-histidine = ADP + protein N-phospho-L-histidine.</text>
        <dbReference type="EC" id="2.7.13.3"/>
    </reaction>
</comment>
<dbReference type="PANTHER" id="PTHR45436">
    <property type="entry name" value="SENSOR HISTIDINE KINASE YKOH"/>
    <property type="match status" value="1"/>
</dbReference>
<dbReference type="InterPro" id="IPR004358">
    <property type="entry name" value="Sig_transdc_His_kin-like_C"/>
</dbReference>
<dbReference type="InterPro" id="IPR003660">
    <property type="entry name" value="HAMP_dom"/>
</dbReference>
<dbReference type="CDD" id="cd00082">
    <property type="entry name" value="HisKA"/>
    <property type="match status" value="1"/>
</dbReference>
<dbReference type="Gene3D" id="3.30.565.10">
    <property type="entry name" value="Histidine kinase-like ATPase, C-terminal domain"/>
    <property type="match status" value="1"/>
</dbReference>
<dbReference type="InterPro" id="IPR050428">
    <property type="entry name" value="TCS_sensor_his_kinase"/>
</dbReference>
<evidence type="ECO:0000256" key="11">
    <source>
        <dbReference type="SAM" id="Phobius"/>
    </source>
</evidence>
<gene>
    <name evidence="14" type="ORF">L4923_10825</name>
</gene>
<dbReference type="InterPro" id="IPR036097">
    <property type="entry name" value="HisK_dim/P_sf"/>
</dbReference>
<sequence>MAAAAPYSLRRRLLFWLLVPLIAIGLIALLDTWREAIGTANAASDRVLAGSALAIAERVVVSEEGTLEVDIPYVALEMLTSAAQDRVFYRVDGPPGTFITGYDTLPTMPAPPPEKAQFSDASFRGEPIRLAALARSASTGVDSIPFVVTVAETTIARTQLAQTILLHSALRLAVLIGGAALIAWFAVNASLQPLYRLRAAIAERSPDDLHPIDDRVPGEVRGLVETVNSFMVRLGGALSGLRNFTGNASHQLRTPMTIVRTQLALAGRARSLDEAKAAAQTADKAIVRAEHVLSQLLLLARIETAASNGIEAIPVDLTAITMESVADRVMKADAAGADLGFEGGEVVPIRAEALLIGELAGNLVDNAIAYAGSGAEITVRVSGGEEAVLEVEDNGPGIAPEKLAAVRARFSRGAGADKPGSGLGLPIVEEIAELFGGRLTLEPRASGTGLIARVTFPRLPASNQAEEKATTE</sequence>
<dbReference type="Proteomes" id="UP001201701">
    <property type="component" value="Unassembled WGS sequence"/>
</dbReference>
<dbReference type="SMART" id="SM00387">
    <property type="entry name" value="HATPase_c"/>
    <property type="match status" value="1"/>
</dbReference>
<dbReference type="SUPFAM" id="SSF47384">
    <property type="entry name" value="Homodimeric domain of signal transducing histidine kinase"/>
    <property type="match status" value="1"/>
</dbReference>
<dbReference type="EC" id="2.7.13.3" evidence="3"/>
<dbReference type="Gene3D" id="1.10.287.130">
    <property type="match status" value="1"/>
</dbReference>
<dbReference type="InterPro" id="IPR005467">
    <property type="entry name" value="His_kinase_dom"/>
</dbReference>
<evidence type="ECO:0000259" key="13">
    <source>
        <dbReference type="PROSITE" id="PS50885"/>
    </source>
</evidence>
<evidence type="ECO:0000256" key="6">
    <source>
        <dbReference type="ARBA" id="ARBA00022692"/>
    </source>
</evidence>
<dbReference type="Pfam" id="PF02518">
    <property type="entry name" value="HATPase_c"/>
    <property type="match status" value="1"/>
</dbReference>
<evidence type="ECO:0000256" key="7">
    <source>
        <dbReference type="ARBA" id="ARBA00022777"/>
    </source>
</evidence>
<dbReference type="Pfam" id="PF00512">
    <property type="entry name" value="HisKA"/>
    <property type="match status" value="1"/>
</dbReference>
<dbReference type="InterPro" id="IPR003594">
    <property type="entry name" value="HATPase_dom"/>
</dbReference>
<evidence type="ECO:0000259" key="12">
    <source>
        <dbReference type="PROSITE" id="PS50109"/>
    </source>
</evidence>
<organism evidence="14 15">
    <name type="scientific">Mesorhizobium retamae</name>
    <dbReference type="NCBI Taxonomy" id="2912854"/>
    <lineage>
        <taxon>Bacteria</taxon>
        <taxon>Pseudomonadati</taxon>
        <taxon>Pseudomonadota</taxon>
        <taxon>Alphaproteobacteria</taxon>
        <taxon>Hyphomicrobiales</taxon>
        <taxon>Phyllobacteriaceae</taxon>
        <taxon>Mesorhizobium</taxon>
    </lineage>
</organism>
<feature type="domain" description="Histidine kinase" evidence="12">
    <location>
        <begin position="247"/>
        <end position="460"/>
    </location>
</feature>
<keyword evidence="6 11" id="KW-0812">Transmembrane</keyword>
<evidence type="ECO:0000256" key="1">
    <source>
        <dbReference type="ARBA" id="ARBA00000085"/>
    </source>
</evidence>
<evidence type="ECO:0000313" key="15">
    <source>
        <dbReference type="Proteomes" id="UP001201701"/>
    </source>
</evidence>
<dbReference type="SUPFAM" id="SSF55874">
    <property type="entry name" value="ATPase domain of HSP90 chaperone/DNA topoisomerase II/histidine kinase"/>
    <property type="match status" value="1"/>
</dbReference>
<protein>
    <recommendedName>
        <fullName evidence="3">histidine kinase</fullName>
        <ecNumber evidence="3">2.7.13.3</ecNumber>
    </recommendedName>
</protein>
<keyword evidence="4" id="KW-0597">Phosphoprotein</keyword>
<evidence type="ECO:0000313" key="14">
    <source>
        <dbReference type="EMBL" id="MCG7505503.1"/>
    </source>
</evidence>
<dbReference type="RefSeq" id="WP_239364688.1">
    <property type="nucleotide sequence ID" value="NZ_JAKREW010000008.1"/>
</dbReference>
<feature type="domain" description="HAMP" evidence="13">
    <location>
        <begin position="188"/>
        <end position="239"/>
    </location>
</feature>
<evidence type="ECO:0000256" key="5">
    <source>
        <dbReference type="ARBA" id="ARBA00022679"/>
    </source>
</evidence>
<keyword evidence="15" id="KW-1185">Reference proteome</keyword>
<evidence type="ECO:0000256" key="3">
    <source>
        <dbReference type="ARBA" id="ARBA00012438"/>
    </source>
</evidence>
<keyword evidence="8 11" id="KW-1133">Transmembrane helix</keyword>
<keyword evidence="9" id="KW-0902">Two-component regulatory system</keyword>
<dbReference type="SMART" id="SM00388">
    <property type="entry name" value="HisKA"/>
    <property type="match status" value="1"/>
</dbReference>
<keyword evidence="5" id="KW-0808">Transferase</keyword>
<dbReference type="InterPro" id="IPR013727">
    <property type="entry name" value="2CSK_N"/>
</dbReference>
<feature type="transmembrane region" description="Helical" evidence="11">
    <location>
        <begin position="13"/>
        <end position="30"/>
    </location>
</feature>
<evidence type="ECO:0000256" key="9">
    <source>
        <dbReference type="ARBA" id="ARBA00023012"/>
    </source>
</evidence>
<comment type="caution">
    <text evidence="14">The sequence shown here is derived from an EMBL/GenBank/DDBJ whole genome shotgun (WGS) entry which is preliminary data.</text>
</comment>
<dbReference type="GO" id="GO:0016301">
    <property type="term" value="F:kinase activity"/>
    <property type="evidence" value="ECO:0007669"/>
    <property type="project" value="UniProtKB-KW"/>
</dbReference>
<reference evidence="14 15" key="1">
    <citation type="submission" date="2022-02" db="EMBL/GenBank/DDBJ databases">
        <title>Draft genome sequence of Mezorhizobium retamae strain IRAMC:0171 isolated from Retama raetam nodules.</title>
        <authorList>
            <person name="Bengaied R."/>
            <person name="Sbissi I."/>
            <person name="Huber K."/>
            <person name="Ghodbane F."/>
            <person name="Nouioui I."/>
            <person name="Tarhouni M."/>
            <person name="Gtari M."/>
        </authorList>
    </citation>
    <scope>NUCLEOTIDE SEQUENCE [LARGE SCALE GENOMIC DNA]</scope>
    <source>
        <strain evidence="14 15">IRAMC:0171</strain>
    </source>
</reference>
<accession>A0ABS9QDK7</accession>